<dbReference type="Gene3D" id="3.40.50.2300">
    <property type="match status" value="1"/>
</dbReference>
<evidence type="ECO:0008006" key="5">
    <source>
        <dbReference type="Google" id="ProtNLM"/>
    </source>
</evidence>
<keyword evidence="1" id="KW-0547">Nucleotide-binding</keyword>
<name>A0A518KCW5_9BACT</name>
<reference evidence="3 4" key="1">
    <citation type="submission" date="2019-02" db="EMBL/GenBank/DDBJ databases">
        <title>Deep-cultivation of Planctomycetes and their phenomic and genomic characterization uncovers novel biology.</title>
        <authorList>
            <person name="Wiegand S."/>
            <person name="Jogler M."/>
            <person name="Boedeker C."/>
            <person name="Pinto D."/>
            <person name="Vollmers J."/>
            <person name="Rivas-Marin E."/>
            <person name="Kohn T."/>
            <person name="Peeters S.H."/>
            <person name="Heuer A."/>
            <person name="Rast P."/>
            <person name="Oberbeckmann S."/>
            <person name="Bunk B."/>
            <person name="Jeske O."/>
            <person name="Meyerdierks A."/>
            <person name="Storesund J.E."/>
            <person name="Kallscheuer N."/>
            <person name="Luecker S."/>
            <person name="Lage O.M."/>
            <person name="Pohl T."/>
            <person name="Merkel B.J."/>
            <person name="Hornburger P."/>
            <person name="Mueller R.-W."/>
            <person name="Bruemmer F."/>
            <person name="Labrenz M."/>
            <person name="Spormann A.M."/>
            <person name="Op den Camp H."/>
            <person name="Overmann J."/>
            <person name="Amann R."/>
            <person name="Jetten M.S.M."/>
            <person name="Mascher T."/>
            <person name="Medema M.H."/>
            <person name="Devos D.P."/>
            <person name="Kaster A.-K."/>
            <person name="Ovreas L."/>
            <person name="Rohde M."/>
            <person name="Galperin M.Y."/>
            <person name="Jogler C."/>
        </authorList>
    </citation>
    <scope>NUCLEOTIDE SEQUENCE [LARGE SCALE GENOMIC DNA]</scope>
    <source>
        <strain evidence="3 4">Spa11</strain>
    </source>
</reference>
<dbReference type="SUPFAM" id="SSF52540">
    <property type="entry name" value="P-loop containing nucleoside triphosphate hydrolases"/>
    <property type="match status" value="1"/>
</dbReference>
<dbReference type="GO" id="GO:0005524">
    <property type="term" value="F:ATP binding"/>
    <property type="evidence" value="ECO:0007669"/>
    <property type="project" value="UniProtKB-KW"/>
</dbReference>
<evidence type="ECO:0000313" key="3">
    <source>
        <dbReference type="EMBL" id="QDV75599.1"/>
    </source>
</evidence>
<accession>A0A518KCW5</accession>
<dbReference type="Gene3D" id="3.40.50.300">
    <property type="entry name" value="P-loop containing nucleotide triphosphate hydrolases"/>
    <property type="match status" value="1"/>
</dbReference>
<dbReference type="InterPro" id="IPR050625">
    <property type="entry name" value="ParA/MinD_ATPase"/>
</dbReference>
<organism evidence="3 4">
    <name type="scientific">Botrimarina mediterranea</name>
    <dbReference type="NCBI Taxonomy" id="2528022"/>
    <lineage>
        <taxon>Bacteria</taxon>
        <taxon>Pseudomonadati</taxon>
        <taxon>Planctomycetota</taxon>
        <taxon>Planctomycetia</taxon>
        <taxon>Pirellulales</taxon>
        <taxon>Lacipirellulaceae</taxon>
        <taxon>Botrimarina</taxon>
    </lineage>
</organism>
<evidence type="ECO:0000256" key="1">
    <source>
        <dbReference type="ARBA" id="ARBA00022741"/>
    </source>
</evidence>
<dbReference type="AlphaFoldDB" id="A0A518KCW5"/>
<dbReference type="PANTHER" id="PTHR43384">
    <property type="entry name" value="SEPTUM SITE-DETERMINING PROTEIN MIND HOMOLOG, CHLOROPLASTIC-RELATED"/>
    <property type="match status" value="1"/>
</dbReference>
<dbReference type="EMBL" id="CP036349">
    <property type="protein sequence ID" value="QDV75599.1"/>
    <property type="molecule type" value="Genomic_DNA"/>
</dbReference>
<evidence type="ECO:0000313" key="4">
    <source>
        <dbReference type="Proteomes" id="UP000316426"/>
    </source>
</evidence>
<gene>
    <name evidence="3" type="ORF">Spa11_38190</name>
</gene>
<evidence type="ECO:0000256" key="2">
    <source>
        <dbReference type="ARBA" id="ARBA00022840"/>
    </source>
</evidence>
<proteinExistence type="predicted"/>
<dbReference type="PANTHER" id="PTHR43384:SF6">
    <property type="entry name" value="SEPTUM SITE-DETERMINING PROTEIN MIND HOMOLOG, CHLOROPLASTIC"/>
    <property type="match status" value="1"/>
</dbReference>
<dbReference type="Proteomes" id="UP000316426">
    <property type="component" value="Chromosome"/>
</dbReference>
<dbReference type="InterPro" id="IPR027417">
    <property type="entry name" value="P-loop_NTPase"/>
</dbReference>
<dbReference type="GO" id="GO:0009898">
    <property type="term" value="C:cytoplasmic side of plasma membrane"/>
    <property type="evidence" value="ECO:0007669"/>
    <property type="project" value="TreeGrafter"/>
</dbReference>
<dbReference type="KEGG" id="bmei:Spa11_38190"/>
<dbReference type="GO" id="GO:0005829">
    <property type="term" value="C:cytosol"/>
    <property type="evidence" value="ECO:0007669"/>
    <property type="project" value="TreeGrafter"/>
</dbReference>
<keyword evidence="4" id="KW-1185">Reference proteome</keyword>
<sequence>MWPRPTESDPFRLLEMNAWIIAENDAVTSRIEEALRRQGHLCPAGSRVRLEALPSELDQLAVAKELVFFVVNRITPAHLESMRAVRTVIDDNALLVVVSGAADHATVLGAVRVGANDFLTINDQLEEELSRLFSRVHLTRRGRADKGYTVTVLPCQSSPDANVVAVNLAAAFASRATSCGLLDFHFRGGDLALLLKQTPRHTVIDLLTQRDAIDEPMLRQVVTAHDSGIQLLAGPTSLSDLTAIRPQTCEEVIALSQQMWPAVVINAEDALHAEQMRALSLSDDIVLAARLDIPSLHRADRQVEMLVEHQVARERVHMVVLGAGLAGEIPASAVKKVLQIAELRSIPDDPVALLRSVNLGNPLVLEQPGSKAAVALRQFAESLLSGPRSAGEAKPLTTFKAAATLAASAIPFCR</sequence>
<protein>
    <recommendedName>
        <fullName evidence="5">CobQ/CobB/MinD/ParA nucleotide binding domain protein</fullName>
    </recommendedName>
</protein>
<dbReference type="GO" id="GO:0051782">
    <property type="term" value="P:negative regulation of cell division"/>
    <property type="evidence" value="ECO:0007669"/>
    <property type="project" value="TreeGrafter"/>
</dbReference>
<keyword evidence="2" id="KW-0067">ATP-binding</keyword>
<dbReference type="GO" id="GO:0016887">
    <property type="term" value="F:ATP hydrolysis activity"/>
    <property type="evidence" value="ECO:0007669"/>
    <property type="project" value="TreeGrafter"/>
</dbReference>